<dbReference type="GO" id="GO:0005886">
    <property type="term" value="C:plasma membrane"/>
    <property type="evidence" value="ECO:0007669"/>
    <property type="project" value="TreeGrafter"/>
</dbReference>
<dbReference type="PANTHER" id="PTHR22777">
    <property type="entry name" value="HEMOLYSIN-RELATED"/>
    <property type="match status" value="1"/>
</dbReference>
<reference evidence="8" key="2">
    <citation type="journal article" date="2021" name="Sci. Rep.">
        <title>The distribution of antibiotic resistance genes in chicken gut microbiota commensals.</title>
        <authorList>
            <person name="Juricova H."/>
            <person name="Matiasovicova J."/>
            <person name="Kubasova T."/>
            <person name="Cejkova D."/>
            <person name="Rychlik I."/>
        </authorList>
    </citation>
    <scope>NUCLEOTIDE SEQUENCE</scope>
    <source>
        <strain evidence="8">An420c</strain>
    </source>
</reference>
<dbReference type="InterPro" id="IPR016169">
    <property type="entry name" value="FAD-bd_PCMH_sub2"/>
</dbReference>
<sequence length="447" mass="50460">MDADPAGNTILFNLLLLLFFTLMNAYFAGAEMAVVSVNKNKIRSLASEGNKKARLIEGLFEDSTKFLSTIQVAITFAGFYSSASAAAGLAPYVAEWLGSMNVPYSSGIARNGLTLVLMFFNLVFGELVPKRIALQKAEAFSMLTVMPIHYISIVLSPFIKLLSVSTKVVLKALHMKTEDQEEAVTEEEIKALLKMGNETGTFDDEEREMIDSVFAFDDRTARELMVPRRDVFTLDIDEPFEEMIDEILESRHSRIPVYEENIDNIIGVLYVKDVMIELRKSQTAKMDIRGMLHKAFFVPETKEADALFREMQKARKRMAILVDEYGGFSGIVTIEDLVEEIMGDINEEYDEVEPEIVQVDEHTYLLDGGIQIWDLNEELDLSLETENYDTLSGFLMEQLGYIPNEGGNDVVELKEEGLTFVVEEVKEKRITRVRLTIEPPEEAEEAS</sequence>
<dbReference type="EMBL" id="JACJLV010000014">
    <property type="protein sequence ID" value="MBM6826658.1"/>
    <property type="molecule type" value="Genomic_DNA"/>
</dbReference>
<comment type="caution">
    <text evidence="8">The sequence shown here is derived from an EMBL/GenBank/DDBJ whole genome shotgun (WGS) entry which is preliminary data.</text>
</comment>
<evidence type="ECO:0000313" key="8">
    <source>
        <dbReference type="EMBL" id="MBM6826658.1"/>
    </source>
</evidence>
<dbReference type="CDD" id="cd04590">
    <property type="entry name" value="CBS_pair_CorC_HlyC_assoc"/>
    <property type="match status" value="1"/>
</dbReference>
<dbReference type="PANTHER" id="PTHR22777:SF17">
    <property type="entry name" value="UPF0053 PROTEIN SLL0260"/>
    <property type="match status" value="1"/>
</dbReference>
<dbReference type="InterPro" id="IPR005170">
    <property type="entry name" value="Transptr-assoc_dom"/>
</dbReference>
<dbReference type="FunFam" id="3.10.580.10:FF:000002">
    <property type="entry name" value="Magnesium/cobalt efflux protein CorC"/>
    <property type="match status" value="1"/>
</dbReference>
<dbReference type="InterPro" id="IPR044751">
    <property type="entry name" value="Ion_transp-like_CBS"/>
</dbReference>
<dbReference type="Pfam" id="PF00571">
    <property type="entry name" value="CBS"/>
    <property type="match status" value="2"/>
</dbReference>
<keyword evidence="7" id="KW-0472">Membrane</keyword>
<organism evidence="8 9">
    <name type="scientific">Mordavella massiliensis</name>
    <dbReference type="NCBI Taxonomy" id="1871024"/>
    <lineage>
        <taxon>Bacteria</taxon>
        <taxon>Bacillati</taxon>
        <taxon>Bacillota</taxon>
        <taxon>Clostridia</taxon>
        <taxon>Eubacteriales</taxon>
        <taxon>Clostridiaceae</taxon>
        <taxon>Mordavella</taxon>
    </lineage>
</organism>
<dbReference type="AlphaFoldDB" id="A0A939BAD4"/>
<dbReference type="PROSITE" id="PS51371">
    <property type="entry name" value="CBS"/>
    <property type="match status" value="2"/>
</dbReference>
<name>A0A939BAD4_9CLOT</name>
<reference evidence="8" key="1">
    <citation type="submission" date="2020-08" db="EMBL/GenBank/DDBJ databases">
        <authorList>
            <person name="Cejkova D."/>
            <person name="Kubasova T."/>
            <person name="Jahodarova E."/>
            <person name="Rychlik I."/>
        </authorList>
    </citation>
    <scope>NUCLEOTIDE SEQUENCE</scope>
    <source>
        <strain evidence="8">An420c</strain>
    </source>
</reference>
<dbReference type="SUPFAM" id="SSF56176">
    <property type="entry name" value="FAD-binding/transporter-associated domain-like"/>
    <property type="match status" value="1"/>
</dbReference>
<dbReference type="Gene3D" id="3.30.465.10">
    <property type="match status" value="1"/>
</dbReference>
<evidence type="ECO:0000256" key="6">
    <source>
        <dbReference type="ARBA" id="ARBA00023122"/>
    </source>
</evidence>
<dbReference type="SMART" id="SM01091">
    <property type="entry name" value="CorC_HlyC"/>
    <property type="match status" value="1"/>
</dbReference>
<keyword evidence="4" id="KW-0677">Repeat</keyword>
<keyword evidence="5" id="KW-1133">Transmembrane helix</keyword>
<dbReference type="PROSITE" id="PS51846">
    <property type="entry name" value="CNNM"/>
    <property type="match status" value="1"/>
</dbReference>
<accession>A0A939BAD4</accession>
<evidence type="ECO:0000256" key="4">
    <source>
        <dbReference type="ARBA" id="ARBA00022737"/>
    </source>
</evidence>
<dbReference type="SMART" id="SM00116">
    <property type="entry name" value="CBS"/>
    <property type="match status" value="2"/>
</dbReference>
<evidence type="ECO:0000256" key="1">
    <source>
        <dbReference type="ARBA" id="ARBA00004141"/>
    </source>
</evidence>
<comment type="similarity">
    <text evidence="2">Belongs to the UPF0053 family.</text>
</comment>
<comment type="subcellular location">
    <subcellularLocation>
        <location evidence="1">Membrane</location>
        <topology evidence="1">Multi-pass membrane protein</topology>
    </subcellularLocation>
</comment>
<dbReference type="Gene3D" id="3.10.580.10">
    <property type="entry name" value="CBS-domain"/>
    <property type="match status" value="1"/>
</dbReference>
<gene>
    <name evidence="8" type="ORF">H6A13_06005</name>
</gene>
<proteinExistence type="inferred from homology"/>
<evidence type="ECO:0000256" key="2">
    <source>
        <dbReference type="ARBA" id="ARBA00006337"/>
    </source>
</evidence>
<dbReference type="GO" id="GO:0050660">
    <property type="term" value="F:flavin adenine dinucleotide binding"/>
    <property type="evidence" value="ECO:0007669"/>
    <property type="project" value="InterPro"/>
</dbReference>
<keyword evidence="3" id="KW-0812">Transmembrane</keyword>
<dbReference type="Pfam" id="PF01595">
    <property type="entry name" value="CNNM"/>
    <property type="match status" value="1"/>
</dbReference>
<evidence type="ECO:0000256" key="7">
    <source>
        <dbReference type="ARBA" id="ARBA00023136"/>
    </source>
</evidence>
<protein>
    <submittedName>
        <fullName evidence="8">HlyC/CorC family transporter</fullName>
    </submittedName>
</protein>
<keyword evidence="9" id="KW-1185">Reference proteome</keyword>
<dbReference type="RefSeq" id="WP_204908704.1">
    <property type="nucleotide sequence ID" value="NZ_JACJLV010000014.1"/>
</dbReference>
<dbReference type="InterPro" id="IPR046342">
    <property type="entry name" value="CBS_dom_sf"/>
</dbReference>
<evidence type="ECO:0000313" key="9">
    <source>
        <dbReference type="Proteomes" id="UP000713880"/>
    </source>
</evidence>
<dbReference type="Proteomes" id="UP000713880">
    <property type="component" value="Unassembled WGS sequence"/>
</dbReference>
<evidence type="ECO:0000256" key="5">
    <source>
        <dbReference type="ARBA" id="ARBA00022989"/>
    </source>
</evidence>
<dbReference type="InterPro" id="IPR036318">
    <property type="entry name" value="FAD-bd_PCMH-like_sf"/>
</dbReference>
<dbReference type="InterPro" id="IPR000644">
    <property type="entry name" value="CBS_dom"/>
</dbReference>
<dbReference type="InterPro" id="IPR002550">
    <property type="entry name" value="CNNM"/>
</dbReference>
<keyword evidence="6" id="KW-0129">CBS domain</keyword>
<dbReference type="SUPFAM" id="SSF54631">
    <property type="entry name" value="CBS-domain pair"/>
    <property type="match status" value="1"/>
</dbReference>
<evidence type="ECO:0000256" key="3">
    <source>
        <dbReference type="ARBA" id="ARBA00022692"/>
    </source>
</evidence>
<dbReference type="Pfam" id="PF03471">
    <property type="entry name" value="CorC_HlyC"/>
    <property type="match status" value="1"/>
</dbReference>